<organism evidence="3 4">
    <name type="scientific">Streptomyces hyaluromycini</name>
    <dbReference type="NCBI Taxonomy" id="1377993"/>
    <lineage>
        <taxon>Bacteria</taxon>
        <taxon>Bacillati</taxon>
        <taxon>Actinomycetota</taxon>
        <taxon>Actinomycetes</taxon>
        <taxon>Kitasatosporales</taxon>
        <taxon>Streptomycetaceae</taxon>
        <taxon>Streptomyces</taxon>
    </lineage>
</organism>
<accession>A0ABV1WPK2</accession>
<gene>
    <name evidence="3" type="ORF">ABT404_04830</name>
</gene>
<feature type="transmembrane region" description="Helical" evidence="1">
    <location>
        <begin position="47"/>
        <end position="65"/>
    </location>
</feature>
<feature type="domain" description="Low molecular weight protein antigen 6 PH" evidence="2">
    <location>
        <begin position="72"/>
        <end position="100"/>
    </location>
</feature>
<evidence type="ECO:0000259" key="2">
    <source>
        <dbReference type="Pfam" id="PF10756"/>
    </source>
</evidence>
<keyword evidence="1" id="KW-0472">Membrane</keyword>
<dbReference type="Proteomes" id="UP001474181">
    <property type="component" value="Unassembled WGS sequence"/>
</dbReference>
<comment type="caution">
    <text evidence="3">The sequence shown here is derived from an EMBL/GenBank/DDBJ whole genome shotgun (WGS) entry which is preliminary data.</text>
</comment>
<sequence length="165" mass="18329">MNETVFRYTRRQRLAMWAVAWGMAVWAGAVSVRAARYLADGQTGSAVGLWLVLGLIPTVLFVPLAGMPTGWTRIDAEGLRTRGMTGRRRVAWRDIESIHALAGRGRNGSITQIGVTRTDGTSFLLPIPFSSGRIAEDPDFYDKLELMRREWRKHRPAEADGTGEA</sequence>
<evidence type="ECO:0000313" key="4">
    <source>
        <dbReference type="Proteomes" id="UP001474181"/>
    </source>
</evidence>
<name>A0ABV1WPK2_9ACTN</name>
<keyword evidence="1" id="KW-0812">Transmembrane</keyword>
<dbReference type="RefSeq" id="WP_350777473.1">
    <property type="nucleotide sequence ID" value="NZ_JBEPEK010000021.1"/>
</dbReference>
<dbReference type="Pfam" id="PF10756">
    <property type="entry name" value="bPH_6"/>
    <property type="match status" value="1"/>
</dbReference>
<feature type="transmembrane region" description="Helical" evidence="1">
    <location>
        <begin position="14"/>
        <end position="35"/>
    </location>
</feature>
<keyword evidence="4" id="KW-1185">Reference proteome</keyword>
<reference evidence="3 4" key="1">
    <citation type="submission" date="2024-06" db="EMBL/GenBank/DDBJ databases">
        <title>The Natural Products Discovery Center: Release of the First 8490 Sequenced Strains for Exploring Actinobacteria Biosynthetic Diversity.</title>
        <authorList>
            <person name="Kalkreuter E."/>
            <person name="Kautsar S.A."/>
            <person name="Yang D."/>
            <person name="Bader C.D."/>
            <person name="Teijaro C.N."/>
            <person name="Fluegel L."/>
            <person name="Davis C.M."/>
            <person name="Simpson J.R."/>
            <person name="Lauterbach L."/>
            <person name="Steele A.D."/>
            <person name="Gui C."/>
            <person name="Meng S."/>
            <person name="Li G."/>
            <person name="Viehrig K."/>
            <person name="Ye F."/>
            <person name="Su P."/>
            <person name="Kiefer A.F."/>
            <person name="Nichols A."/>
            <person name="Cepeda A.J."/>
            <person name="Yan W."/>
            <person name="Fan B."/>
            <person name="Jiang Y."/>
            <person name="Adhikari A."/>
            <person name="Zheng C.-J."/>
            <person name="Schuster L."/>
            <person name="Cowan T.M."/>
            <person name="Smanski M.J."/>
            <person name="Chevrette M.G."/>
            <person name="De Carvalho L.P.S."/>
            <person name="Shen B."/>
        </authorList>
    </citation>
    <scope>NUCLEOTIDE SEQUENCE [LARGE SCALE GENOMIC DNA]</scope>
    <source>
        <strain evidence="3 4">NPDC000234</strain>
    </source>
</reference>
<proteinExistence type="predicted"/>
<dbReference type="InterPro" id="IPR019692">
    <property type="entry name" value="CFP-6_PH"/>
</dbReference>
<dbReference type="EMBL" id="JBEPEK010000021">
    <property type="protein sequence ID" value="MER7178801.1"/>
    <property type="molecule type" value="Genomic_DNA"/>
</dbReference>
<protein>
    <submittedName>
        <fullName evidence="3">PH domain-containing protein</fullName>
    </submittedName>
</protein>
<evidence type="ECO:0000313" key="3">
    <source>
        <dbReference type="EMBL" id="MER7178801.1"/>
    </source>
</evidence>
<evidence type="ECO:0000256" key="1">
    <source>
        <dbReference type="SAM" id="Phobius"/>
    </source>
</evidence>
<keyword evidence="1" id="KW-1133">Transmembrane helix</keyword>